<comment type="caution">
    <text evidence="1">The sequence shown here is derived from an EMBL/GenBank/DDBJ whole genome shotgun (WGS) entry which is preliminary data.</text>
</comment>
<proteinExistence type="predicted"/>
<dbReference type="EMBL" id="LAZR01062375">
    <property type="protein sequence ID" value="KKK61650.1"/>
    <property type="molecule type" value="Genomic_DNA"/>
</dbReference>
<reference evidence="1" key="1">
    <citation type="journal article" date="2015" name="Nature">
        <title>Complex archaea that bridge the gap between prokaryotes and eukaryotes.</title>
        <authorList>
            <person name="Spang A."/>
            <person name="Saw J.H."/>
            <person name="Jorgensen S.L."/>
            <person name="Zaremba-Niedzwiedzka K."/>
            <person name="Martijn J."/>
            <person name="Lind A.E."/>
            <person name="van Eijk R."/>
            <person name="Schleper C."/>
            <person name="Guy L."/>
            <person name="Ettema T.J."/>
        </authorList>
    </citation>
    <scope>NUCLEOTIDE SEQUENCE</scope>
</reference>
<dbReference type="AlphaFoldDB" id="A0A0F8XKN1"/>
<name>A0A0F8XKN1_9ZZZZ</name>
<sequence length="81" mass="8434">MSTQKCVVICVAIVSIVFLLVVAVSNLTSTLSQPGITSTVSIDQLTIQNAADDISVDVTRFEAKLNSRLLDLLLGAAAAAD</sequence>
<organism evidence="1">
    <name type="scientific">marine sediment metagenome</name>
    <dbReference type="NCBI Taxonomy" id="412755"/>
    <lineage>
        <taxon>unclassified sequences</taxon>
        <taxon>metagenomes</taxon>
        <taxon>ecological metagenomes</taxon>
    </lineage>
</organism>
<protein>
    <submittedName>
        <fullName evidence="1">Uncharacterized protein</fullName>
    </submittedName>
</protein>
<accession>A0A0F8XKN1</accession>
<evidence type="ECO:0000313" key="1">
    <source>
        <dbReference type="EMBL" id="KKK61650.1"/>
    </source>
</evidence>
<gene>
    <name evidence="1" type="ORF">LCGC14_3012210</name>
</gene>